<evidence type="ECO:0000256" key="2">
    <source>
        <dbReference type="ARBA" id="ARBA00022723"/>
    </source>
</evidence>
<dbReference type="AlphaFoldDB" id="A0A1I3FVP6"/>
<dbReference type="InterPro" id="IPR013427">
    <property type="entry name" value="Haem-bd_dom_put"/>
</dbReference>
<dbReference type="SUPFAM" id="SSF50952">
    <property type="entry name" value="Soluble quinoprotein glucose dehydrogenase"/>
    <property type="match status" value="1"/>
</dbReference>
<dbReference type="Gene3D" id="1.10.760.10">
    <property type="entry name" value="Cytochrome c-like domain"/>
    <property type="match status" value="1"/>
</dbReference>
<sequence length="970" mass="105940">MNRNFYILLFALIGIVGCQTNSTNQRIRQALESFQVEEGMRIELVAAEPMVIDPVAFAFDEDRRLYVVEDRGYPDPAEGGNPTTLGRIALLEDTDGDGHYDKRYDFATGLTYPNGILPWKGGVFVTCAPHIYYFKDTNGDGEADIKKIVLTGFNDTKTSQIRMSHPTLGPDGWIYVTGGLNGGSVTSPDHPDRAPVTYTAADGRFHPETLEFQVTGGKSQFGLTIDPYGRRFGTSNRHPVMQIVMEPWYLRRNPDLLFNETVENVSPVEADAVVYPISKAVTTADYIPKLIGRSHAGTFTAASGLVAFYGNGLTPAHKGNIFICESAQNLVQRQVLHADGPSFSSEIAEHGKEFLASTDEWFRPVFAQHGPEGGLYIADMHRKVIDHPSYVPEEMRDKLDFESGKTDGRIYRVIQEDFEPSDRDTVGNVESGASVSQLVRALSSPDGWKQATAFRLLLEQRPKDAIALLKDTAVRGALPESRARAFWLLRLFDGLDTETWKQLFADSVATVREQVVQLSASDSGHHPELIPVLLAAADDESPRVRYLAALALGEVTSPDAVTALARIAAKDGANKWTRAAVLSGVAARTSTFLETFGALRSIDTAAFAAVMQDLGRLLGHGGTVSETRAFFQRLVSTDRIEEWQVSAMLGLAEGLGGTLYAIGGSAGTSHLDRFIRGIKEVAVEAETGHRLRLRAIALLGFTNYKQSSDILRNLLDAQYPPDVQREVVGAISRLQDPRGAELLTEKDKWSAYSPNVKPAVISALVSNKKFLPVLFSAIEKGTVAAAEISSVDRVRLMKSEDSVIREQAEKLFGELEGGDRMAVYQEYRSILEQKADAKAGAAVFQTHCGVCHSYAGKGGQVGPDLTGVKNQPPDALLLHILVPNYEVYPTYQSVVVRTKDGGAFSGWVVSETENSLTLRTAAGTDEAILRSNIESLVNSGLSLMPDGLEQTMTKEELANLIAYLKEGNTK</sequence>
<name>A0A1I3FVP6_9SPHI</name>
<dbReference type="EMBL" id="FOQO01000002">
    <property type="protein sequence ID" value="SFI15217.1"/>
    <property type="molecule type" value="Genomic_DNA"/>
</dbReference>
<dbReference type="SUPFAM" id="SSF48371">
    <property type="entry name" value="ARM repeat"/>
    <property type="match status" value="2"/>
</dbReference>
<gene>
    <name evidence="6" type="ORF">SAMN05444682_102515</name>
</gene>
<dbReference type="PANTHER" id="PTHR33546:SF1">
    <property type="entry name" value="LARGE, MULTIFUNCTIONAL SECRETED PROTEIN"/>
    <property type="match status" value="1"/>
</dbReference>
<evidence type="ECO:0000313" key="7">
    <source>
        <dbReference type="Proteomes" id="UP000198670"/>
    </source>
</evidence>
<dbReference type="PANTHER" id="PTHR33546">
    <property type="entry name" value="LARGE, MULTIFUNCTIONAL SECRETED PROTEIN-RELATED"/>
    <property type="match status" value="1"/>
</dbReference>
<dbReference type="InterPro" id="IPR016024">
    <property type="entry name" value="ARM-type_fold"/>
</dbReference>
<dbReference type="InterPro" id="IPR013428">
    <property type="entry name" value="Membrane-bound_put_N"/>
</dbReference>
<dbReference type="OrthoDB" id="9811395at2"/>
<evidence type="ECO:0000256" key="3">
    <source>
        <dbReference type="ARBA" id="ARBA00023004"/>
    </source>
</evidence>
<dbReference type="PROSITE" id="PS51007">
    <property type="entry name" value="CYTC"/>
    <property type="match status" value="1"/>
</dbReference>
<feature type="domain" description="Cytochrome c" evidence="5">
    <location>
        <begin position="835"/>
        <end position="968"/>
    </location>
</feature>
<evidence type="ECO:0000256" key="4">
    <source>
        <dbReference type="PROSITE-ProRule" id="PRU00433"/>
    </source>
</evidence>
<dbReference type="GO" id="GO:0046872">
    <property type="term" value="F:metal ion binding"/>
    <property type="evidence" value="ECO:0007669"/>
    <property type="project" value="UniProtKB-KW"/>
</dbReference>
<organism evidence="6 7">
    <name type="scientific">Parapedobacter indicus</name>
    <dbReference type="NCBI Taxonomy" id="1477437"/>
    <lineage>
        <taxon>Bacteria</taxon>
        <taxon>Pseudomonadati</taxon>
        <taxon>Bacteroidota</taxon>
        <taxon>Sphingobacteriia</taxon>
        <taxon>Sphingobacteriales</taxon>
        <taxon>Sphingobacteriaceae</taxon>
        <taxon>Parapedobacter</taxon>
    </lineage>
</organism>
<reference evidence="6 7" key="1">
    <citation type="submission" date="2016-10" db="EMBL/GenBank/DDBJ databases">
        <authorList>
            <person name="de Groot N.N."/>
        </authorList>
    </citation>
    <scope>NUCLEOTIDE SEQUENCE [LARGE SCALE GENOMIC DNA]</scope>
    <source>
        <strain evidence="6 7">RK1</strain>
    </source>
</reference>
<dbReference type="NCBIfam" id="TIGR02604">
    <property type="entry name" value="Piru_Ver_Nterm"/>
    <property type="match status" value="1"/>
</dbReference>
<dbReference type="SUPFAM" id="SSF46626">
    <property type="entry name" value="Cytochrome c"/>
    <property type="match status" value="1"/>
</dbReference>
<dbReference type="Gene3D" id="2.120.10.30">
    <property type="entry name" value="TolB, C-terminal domain"/>
    <property type="match status" value="1"/>
</dbReference>
<dbReference type="NCBIfam" id="TIGR02603">
    <property type="entry name" value="CxxCH_TIGR02603"/>
    <property type="match status" value="1"/>
</dbReference>
<evidence type="ECO:0000259" key="5">
    <source>
        <dbReference type="PROSITE" id="PS51007"/>
    </source>
</evidence>
<dbReference type="InterPro" id="IPR004155">
    <property type="entry name" value="PBS_lyase_HEAT"/>
</dbReference>
<dbReference type="GO" id="GO:0020037">
    <property type="term" value="F:heme binding"/>
    <property type="evidence" value="ECO:0007669"/>
    <property type="project" value="InterPro"/>
</dbReference>
<proteinExistence type="predicted"/>
<dbReference type="Proteomes" id="UP000198670">
    <property type="component" value="Unassembled WGS sequence"/>
</dbReference>
<keyword evidence="7" id="KW-1185">Reference proteome</keyword>
<dbReference type="STRING" id="1477437.SAMN05444682_102515"/>
<dbReference type="GO" id="GO:0009055">
    <property type="term" value="F:electron transfer activity"/>
    <property type="evidence" value="ECO:0007669"/>
    <property type="project" value="InterPro"/>
</dbReference>
<dbReference type="InterPro" id="IPR009056">
    <property type="entry name" value="Cyt_c-like_dom"/>
</dbReference>
<dbReference type="InterPro" id="IPR055557">
    <property type="entry name" value="DUF7133"/>
</dbReference>
<dbReference type="InterPro" id="IPR021133">
    <property type="entry name" value="HEAT_type_2"/>
</dbReference>
<protein>
    <submittedName>
        <fullName evidence="6">Putative membrane-bound dehydrogenase domain-containing protein</fullName>
    </submittedName>
</protein>
<evidence type="ECO:0000256" key="1">
    <source>
        <dbReference type="ARBA" id="ARBA00022617"/>
    </source>
</evidence>
<dbReference type="Gene3D" id="1.25.10.10">
    <property type="entry name" value="Leucine-rich Repeat Variant"/>
    <property type="match status" value="1"/>
</dbReference>
<dbReference type="PROSITE" id="PS51257">
    <property type="entry name" value="PROKAR_LIPOPROTEIN"/>
    <property type="match status" value="1"/>
</dbReference>
<keyword evidence="1 4" id="KW-0349">Heme</keyword>
<dbReference type="InterPro" id="IPR036909">
    <property type="entry name" value="Cyt_c-like_dom_sf"/>
</dbReference>
<dbReference type="InterPro" id="IPR011989">
    <property type="entry name" value="ARM-like"/>
</dbReference>
<keyword evidence="2 4" id="KW-0479">Metal-binding</keyword>
<dbReference type="Pfam" id="PF00034">
    <property type="entry name" value="Cytochrom_C"/>
    <property type="match status" value="1"/>
</dbReference>
<dbReference type="InterPro" id="IPR011041">
    <property type="entry name" value="Quinoprot_gluc/sorb_DH_b-prop"/>
</dbReference>
<dbReference type="InterPro" id="IPR011042">
    <property type="entry name" value="6-blade_b-propeller_TolB-like"/>
</dbReference>
<keyword evidence="3 4" id="KW-0408">Iron</keyword>
<dbReference type="PROSITE" id="PS50077">
    <property type="entry name" value="HEAT_REPEAT"/>
    <property type="match status" value="1"/>
</dbReference>
<dbReference type="Pfam" id="PF23500">
    <property type="entry name" value="DUF7133"/>
    <property type="match status" value="1"/>
</dbReference>
<dbReference type="SMART" id="SM00567">
    <property type="entry name" value="EZ_HEAT"/>
    <property type="match status" value="4"/>
</dbReference>
<evidence type="ECO:0000313" key="6">
    <source>
        <dbReference type="EMBL" id="SFI15217.1"/>
    </source>
</evidence>
<dbReference type="Pfam" id="PF13646">
    <property type="entry name" value="HEAT_2"/>
    <property type="match status" value="1"/>
</dbReference>
<accession>A0A1I3FVP6</accession>